<proteinExistence type="predicted"/>
<evidence type="ECO:0000313" key="2">
    <source>
        <dbReference type="Proteomes" id="UP000691718"/>
    </source>
</evidence>
<dbReference type="EMBL" id="CAJQZP010000644">
    <property type="protein sequence ID" value="CAG4974974.1"/>
    <property type="molecule type" value="Genomic_DNA"/>
</dbReference>
<organism evidence="1 2">
    <name type="scientific">Parnassius apollo</name>
    <name type="common">Apollo butterfly</name>
    <name type="synonym">Papilio apollo</name>
    <dbReference type="NCBI Taxonomy" id="110799"/>
    <lineage>
        <taxon>Eukaryota</taxon>
        <taxon>Metazoa</taxon>
        <taxon>Ecdysozoa</taxon>
        <taxon>Arthropoda</taxon>
        <taxon>Hexapoda</taxon>
        <taxon>Insecta</taxon>
        <taxon>Pterygota</taxon>
        <taxon>Neoptera</taxon>
        <taxon>Endopterygota</taxon>
        <taxon>Lepidoptera</taxon>
        <taxon>Glossata</taxon>
        <taxon>Ditrysia</taxon>
        <taxon>Papilionoidea</taxon>
        <taxon>Papilionidae</taxon>
        <taxon>Parnassiinae</taxon>
        <taxon>Parnassini</taxon>
        <taxon>Parnassius</taxon>
        <taxon>Parnassius</taxon>
    </lineage>
</organism>
<dbReference type="AlphaFoldDB" id="A0A8S3WRR5"/>
<keyword evidence="2" id="KW-1185">Reference proteome</keyword>
<name>A0A8S3WRR5_PARAO</name>
<comment type="caution">
    <text evidence="1">The sequence shown here is derived from an EMBL/GenBank/DDBJ whole genome shotgun (WGS) entry which is preliminary data.</text>
</comment>
<sequence length="72" mass="8327">MRFRSATSIPVDHFTKPARRIQLRLRTDEARTRLKSTPGPHNRAAQPVLLKPRNICDSDMVLCSKRITLRCQ</sequence>
<reference evidence="1" key="1">
    <citation type="submission" date="2021-04" db="EMBL/GenBank/DDBJ databases">
        <authorList>
            <person name="Tunstrom K."/>
        </authorList>
    </citation>
    <scope>NUCLEOTIDE SEQUENCE</scope>
</reference>
<gene>
    <name evidence="1" type="ORF">PAPOLLO_LOCUS9024</name>
</gene>
<dbReference type="Proteomes" id="UP000691718">
    <property type="component" value="Unassembled WGS sequence"/>
</dbReference>
<protein>
    <submittedName>
        <fullName evidence="1">(apollo) hypothetical protein</fullName>
    </submittedName>
</protein>
<accession>A0A8S3WRR5</accession>
<evidence type="ECO:0000313" key="1">
    <source>
        <dbReference type="EMBL" id="CAG4974974.1"/>
    </source>
</evidence>